<evidence type="ECO:0000256" key="3">
    <source>
        <dbReference type="ARBA" id="ARBA00022960"/>
    </source>
</evidence>
<keyword evidence="7" id="KW-1133">Transmembrane helix</keyword>
<comment type="pathway">
    <text evidence="1">Cell wall biogenesis; peptidoglycan biosynthesis.</text>
</comment>
<keyword evidence="9" id="KW-1185">Reference proteome</keyword>
<reference evidence="9" key="1">
    <citation type="submission" date="2017-05" db="EMBL/GenBank/DDBJ databases">
        <title>Streptomyces olivochromogenes NBRC 3561 whole genome shotgun sequence.</title>
        <authorList>
            <person name="Dohra H."/>
            <person name="Kodani S."/>
        </authorList>
    </citation>
    <scope>NUCLEOTIDE SEQUENCE [LARGE SCALE GENOMIC DNA]</scope>
    <source>
        <strain evidence="9">NBRC 3561</strain>
    </source>
</reference>
<dbReference type="GO" id="GO:0009252">
    <property type="term" value="P:peptidoglycan biosynthetic process"/>
    <property type="evidence" value="ECO:0007669"/>
    <property type="project" value="UniProtKB-UniPathway"/>
</dbReference>
<protein>
    <recommendedName>
        <fullName evidence="10">YkuD domain-containing protein</fullName>
    </recommendedName>
</protein>
<dbReference type="GO" id="GO:0008360">
    <property type="term" value="P:regulation of cell shape"/>
    <property type="evidence" value="ECO:0007669"/>
    <property type="project" value="UniProtKB-KW"/>
</dbReference>
<evidence type="ECO:0000313" key="8">
    <source>
        <dbReference type="EMBL" id="GAX56326.1"/>
    </source>
</evidence>
<accession>A0A250VQF9</accession>
<evidence type="ECO:0008006" key="10">
    <source>
        <dbReference type="Google" id="ProtNLM"/>
    </source>
</evidence>
<keyword evidence="4" id="KW-0573">Peptidoglycan synthesis</keyword>
<keyword evidence="2" id="KW-0808">Transferase</keyword>
<feature type="compositionally biased region" description="Polar residues" evidence="6">
    <location>
        <begin position="213"/>
        <end position="222"/>
    </location>
</feature>
<evidence type="ECO:0000256" key="6">
    <source>
        <dbReference type="SAM" id="MobiDB-lite"/>
    </source>
</evidence>
<dbReference type="GO" id="GO:0071555">
    <property type="term" value="P:cell wall organization"/>
    <property type="evidence" value="ECO:0007669"/>
    <property type="project" value="UniProtKB-KW"/>
</dbReference>
<dbReference type="GO" id="GO:0016740">
    <property type="term" value="F:transferase activity"/>
    <property type="evidence" value="ECO:0007669"/>
    <property type="project" value="UniProtKB-KW"/>
</dbReference>
<organism evidence="8 9">
    <name type="scientific">Streptomyces olivochromogenes</name>
    <dbReference type="NCBI Taxonomy" id="1963"/>
    <lineage>
        <taxon>Bacteria</taxon>
        <taxon>Bacillati</taxon>
        <taxon>Actinomycetota</taxon>
        <taxon>Actinomycetes</taxon>
        <taxon>Kitasatosporales</taxon>
        <taxon>Streptomycetaceae</taxon>
        <taxon>Streptomyces</taxon>
    </lineage>
</organism>
<sequence>MSDELASGLRELAQDAETLPAVSGAEIRLRAVRRRRRRFRWTAVTVAGACAAASLALVVALNPTGGDRGDRPSPAASPTAPPSTPSPAAPDATVDLSRRMLTVAGRELPISSGSVRYPTAGGRMMVVSKDSVKALSLFAGKYMEKVAWVIGLRAADGTTNFVGTLEGDDKAPGNYDVTTGWIGLRRADAVWLYKQLEPGAVIEIRGAATPTPTVDLSPSATEGTVLPGGAGGAATYPGRTADTPVPSVSTGPSVVAVPAG</sequence>
<evidence type="ECO:0000313" key="9">
    <source>
        <dbReference type="Proteomes" id="UP000217446"/>
    </source>
</evidence>
<evidence type="ECO:0000256" key="4">
    <source>
        <dbReference type="ARBA" id="ARBA00022984"/>
    </source>
</evidence>
<feature type="region of interest" description="Disordered" evidence="6">
    <location>
        <begin position="65"/>
        <end position="92"/>
    </location>
</feature>
<dbReference type="RefSeq" id="WP_067381620.1">
    <property type="nucleotide sequence ID" value="NZ_BDQI01000025.1"/>
</dbReference>
<feature type="compositionally biased region" description="Low complexity" evidence="6">
    <location>
        <begin position="243"/>
        <end position="260"/>
    </location>
</feature>
<keyword evidence="5" id="KW-0961">Cell wall biogenesis/degradation</keyword>
<keyword evidence="3" id="KW-0133">Cell shape</keyword>
<dbReference type="UniPathway" id="UPA00219"/>
<dbReference type="CDD" id="cd16913">
    <property type="entry name" value="YkuD_like"/>
    <property type="match status" value="1"/>
</dbReference>
<keyword evidence="7" id="KW-0472">Membrane</keyword>
<gene>
    <name evidence="8" type="ORF">SO3561_07893</name>
</gene>
<feature type="region of interest" description="Disordered" evidence="6">
    <location>
        <begin position="213"/>
        <end position="260"/>
    </location>
</feature>
<dbReference type="AlphaFoldDB" id="A0A250VQF9"/>
<comment type="caution">
    <text evidence="8">The sequence shown here is derived from an EMBL/GenBank/DDBJ whole genome shotgun (WGS) entry which is preliminary data.</text>
</comment>
<dbReference type="InterPro" id="IPR038063">
    <property type="entry name" value="Transpep_catalytic_dom"/>
</dbReference>
<dbReference type="Proteomes" id="UP000217446">
    <property type="component" value="Unassembled WGS sequence"/>
</dbReference>
<proteinExistence type="predicted"/>
<evidence type="ECO:0000256" key="5">
    <source>
        <dbReference type="ARBA" id="ARBA00023316"/>
    </source>
</evidence>
<keyword evidence="7" id="KW-0812">Transmembrane</keyword>
<dbReference type="Gene3D" id="2.40.440.10">
    <property type="entry name" value="L,D-transpeptidase catalytic domain-like"/>
    <property type="match status" value="1"/>
</dbReference>
<dbReference type="InterPro" id="IPR005490">
    <property type="entry name" value="LD_TPept_cat_dom"/>
</dbReference>
<feature type="compositionally biased region" description="Pro residues" evidence="6">
    <location>
        <begin position="79"/>
        <end position="88"/>
    </location>
</feature>
<name>A0A250VQF9_STROL</name>
<dbReference type="EMBL" id="BDQI01000025">
    <property type="protein sequence ID" value="GAX56326.1"/>
    <property type="molecule type" value="Genomic_DNA"/>
</dbReference>
<evidence type="ECO:0000256" key="2">
    <source>
        <dbReference type="ARBA" id="ARBA00022679"/>
    </source>
</evidence>
<evidence type="ECO:0000256" key="7">
    <source>
        <dbReference type="SAM" id="Phobius"/>
    </source>
</evidence>
<feature type="transmembrane region" description="Helical" evidence="7">
    <location>
        <begin position="39"/>
        <end position="61"/>
    </location>
</feature>
<evidence type="ECO:0000256" key="1">
    <source>
        <dbReference type="ARBA" id="ARBA00004752"/>
    </source>
</evidence>